<reference evidence="3" key="1">
    <citation type="journal article" date="2019" name="Int. J. Syst. Evol. Microbiol.">
        <title>The Global Catalogue of Microorganisms (GCM) 10K type strain sequencing project: providing services to taxonomists for standard genome sequencing and annotation.</title>
        <authorList>
            <consortium name="The Broad Institute Genomics Platform"/>
            <consortium name="The Broad Institute Genome Sequencing Center for Infectious Disease"/>
            <person name="Wu L."/>
            <person name="Ma J."/>
        </authorList>
    </citation>
    <scope>NUCLEOTIDE SEQUENCE [LARGE SCALE GENOMIC DNA]</scope>
    <source>
        <strain evidence="3">KCTC 33676</strain>
    </source>
</reference>
<dbReference type="InterPro" id="IPR013517">
    <property type="entry name" value="FG-GAP"/>
</dbReference>
<dbReference type="InterPro" id="IPR028994">
    <property type="entry name" value="Integrin_alpha_N"/>
</dbReference>
<protein>
    <submittedName>
        <fullName evidence="2">FG-GAP-like repeat-containing protein</fullName>
    </submittedName>
</protein>
<dbReference type="Proteomes" id="UP001597497">
    <property type="component" value="Unassembled WGS sequence"/>
</dbReference>
<dbReference type="EMBL" id="JBHUMM010000042">
    <property type="protein sequence ID" value="MFD2672601.1"/>
    <property type="molecule type" value="Genomic_DNA"/>
</dbReference>
<evidence type="ECO:0000313" key="3">
    <source>
        <dbReference type="Proteomes" id="UP001597497"/>
    </source>
</evidence>
<gene>
    <name evidence="2" type="ORF">ACFSUC_13615</name>
</gene>
<organism evidence="2 3">
    <name type="scientific">Marinicrinis sediminis</name>
    <dbReference type="NCBI Taxonomy" id="1652465"/>
    <lineage>
        <taxon>Bacteria</taxon>
        <taxon>Bacillati</taxon>
        <taxon>Bacillota</taxon>
        <taxon>Bacilli</taxon>
        <taxon>Bacillales</taxon>
        <taxon>Paenibacillaceae</taxon>
    </lineage>
</organism>
<evidence type="ECO:0000256" key="1">
    <source>
        <dbReference type="ARBA" id="ARBA00022729"/>
    </source>
</evidence>
<keyword evidence="1" id="KW-0732">Signal</keyword>
<proteinExistence type="predicted"/>
<keyword evidence="3" id="KW-1185">Reference proteome</keyword>
<evidence type="ECO:0000313" key="2">
    <source>
        <dbReference type="EMBL" id="MFD2672601.1"/>
    </source>
</evidence>
<name>A0ABW5RC09_9BACL</name>
<comment type="caution">
    <text evidence="2">The sequence shown here is derived from an EMBL/GenBank/DDBJ whole genome shotgun (WGS) entry which is preliminary data.</text>
</comment>
<dbReference type="RefSeq" id="WP_379930164.1">
    <property type="nucleotide sequence ID" value="NZ_JBHUMM010000042.1"/>
</dbReference>
<dbReference type="SUPFAM" id="SSF69318">
    <property type="entry name" value="Integrin alpha N-terminal domain"/>
    <property type="match status" value="1"/>
</dbReference>
<sequence>MRLHVPARPRLAVQQRVLDQQVGDVNGDGVPDLVYLTGQKYAPDAAYLIAITLHIRDGRTRTVQSIRLPENSGYQPTVYLGDFTGNQVKDILVRIDTGGSGATTNDYVYTYFQQHYRNTFDSAVYNQTYSYKVDYVDGYRVRVSSKLPAKVYMLDIQYKGPEYLNEIYEPDGQLKQPIEGFVNPLSALIPVDLQRDGLDELQAYQKIAGRYNADSLGYMMNTLKWQGNGFSPLVQAVQIPG</sequence>
<dbReference type="Pfam" id="PF13517">
    <property type="entry name" value="FG-GAP_3"/>
    <property type="match status" value="1"/>
</dbReference>
<accession>A0ABW5RC09</accession>